<name>A0A2G5EIS4_AQUCA</name>
<keyword evidence="4" id="KW-1185">Reference proteome</keyword>
<evidence type="ECO:0000259" key="1">
    <source>
        <dbReference type="Pfam" id="PF03478"/>
    </source>
</evidence>
<feature type="domain" description="F-box" evidence="2">
    <location>
        <begin position="4"/>
        <end position="47"/>
    </location>
</feature>
<dbReference type="OrthoDB" id="1937564at2759"/>
<dbReference type="Pfam" id="PF12937">
    <property type="entry name" value="F-box-like"/>
    <property type="match status" value="1"/>
</dbReference>
<gene>
    <name evidence="3" type="ORF">AQUCO_00700051v1</name>
</gene>
<dbReference type="AlphaFoldDB" id="A0A2G5EIS4"/>
<dbReference type="Gene3D" id="1.20.1280.50">
    <property type="match status" value="1"/>
</dbReference>
<evidence type="ECO:0000313" key="3">
    <source>
        <dbReference type="EMBL" id="PIA55487.1"/>
    </source>
</evidence>
<sequence length="348" mass="40344">EINWLDLPDHILSLIADLLNREKDLIHFGAVCHPWQSVCIDTLTRRRSHRLPLLMFATEYYQDDQTRSFYNLTDSTVYDAQVQVPHNMHCPGSSHGWLFTVCPKTFKVPFLSSNNEITLPPLTAFQHGFVGDNILENFYVGFLEKAVLSSNPASDPNYVIMAINNGSYKLAFYKPGDNVWTSLDSRFVRIVDIIYYRDRFYVINREGQVFSFDFNHEEAPKVSTIALHPPEGVRADQRYLVESSGYLLQLDPIEQKWVELDNLGGRILFLGHNTSLSVSASDFPECKPNSIYFTDDYYDGYYEESGFGGHDMGVYDLKNRTIEWHYPTEAKWIYPPPVWIERPLRWNL</sequence>
<feature type="domain" description="KIB1-4 beta-propeller" evidence="1">
    <location>
        <begin position="69"/>
        <end position="316"/>
    </location>
</feature>
<dbReference type="Pfam" id="PF03478">
    <property type="entry name" value="Beta-prop_KIB1-4"/>
    <property type="match status" value="1"/>
</dbReference>
<organism evidence="3 4">
    <name type="scientific">Aquilegia coerulea</name>
    <name type="common">Rocky mountain columbine</name>
    <dbReference type="NCBI Taxonomy" id="218851"/>
    <lineage>
        <taxon>Eukaryota</taxon>
        <taxon>Viridiplantae</taxon>
        <taxon>Streptophyta</taxon>
        <taxon>Embryophyta</taxon>
        <taxon>Tracheophyta</taxon>
        <taxon>Spermatophyta</taxon>
        <taxon>Magnoliopsida</taxon>
        <taxon>Ranunculales</taxon>
        <taxon>Ranunculaceae</taxon>
        <taxon>Thalictroideae</taxon>
        <taxon>Aquilegia</taxon>
    </lineage>
</organism>
<evidence type="ECO:0000313" key="4">
    <source>
        <dbReference type="Proteomes" id="UP000230069"/>
    </source>
</evidence>
<feature type="non-terminal residue" evidence="3">
    <location>
        <position position="1"/>
    </location>
</feature>
<protein>
    <submittedName>
        <fullName evidence="3">Uncharacterized protein</fullName>
    </submittedName>
</protein>
<dbReference type="EMBL" id="KZ305024">
    <property type="protein sequence ID" value="PIA55487.1"/>
    <property type="molecule type" value="Genomic_DNA"/>
</dbReference>
<dbReference type="InParanoid" id="A0A2G5EIS4"/>
<dbReference type="CDD" id="cd09917">
    <property type="entry name" value="F-box_SF"/>
    <property type="match status" value="1"/>
</dbReference>
<dbReference type="STRING" id="218851.A0A2G5EIS4"/>
<dbReference type="SUPFAM" id="SSF50998">
    <property type="entry name" value="Quinoprotein alcohol dehydrogenase-like"/>
    <property type="match status" value="1"/>
</dbReference>
<accession>A0A2G5EIS4</accession>
<dbReference type="InterPro" id="IPR001810">
    <property type="entry name" value="F-box_dom"/>
</dbReference>
<dbReference type="SUPFAM" id="SSF81383">
    <property type="entry name" value="F-box domain"/>
    <property type="match status" value="1"/>
</dbReference>
<dbReference type="Proteomes" id="UP000230069">
    <property type="component" value="Unassembled WGS sequence"/>
</dbReference>
<reference evidence="3 4" key="1">
    <citation type="submission" date="2017-09" db="EMBL/GenBank/DDBJ databases">
        <title>WGS assembly of Aquilegia coerulea Goldsmith.</title>
        <authorList>
            <person name="Hodges S."/>
            <person name="Kramer E."/>
            <person name="Nordborg M."/>
            <person name="Tomkins J."/>
            <person name="Borevitz J."/>
            <person name="Derieg N."/>
            <person name="Yan J."/>
            <person name="Mihaltcheva S."/>
            <person name="Hayes R.D."/>
            <person name="Rokhsar D."/>
        </authorList>
    </citation>
    <scope>NUCLEOTIDE SEQUENCE [LARGE SCALE GENOMIC DNA]</scope>
    <source>
        <strain evidence="4">cv. Goldsmith</strain>
    </source>
</reference>
<dbReference type="InterPro" id="IPR050942">
    <property type="entry name" value="F-box_BR-signaling"/>
</dbReference>
<evidence type="ECO:0000259" key="2">
    <source>
        <dbReference type="Pfam" id="PF12937"/>
    </source>
</evidence>
<dbReference type="InterPro" id="IPR005174">
    <property type="entry name" value="KIB1-4_b-propeller"/>
</dbReference>
<dbReference type="InterPro" id="IPR011047">
    <property type="entry name" value="Quinoprotein_ADH-like_sf"/>
</dbReference>
<dbReference type="InterPro" id="IPR036047">
    <property type="entry name" value="F-box-like_dom_sf"/>
</dbReference>
<dbReference type="PANTHER" id="PTHR44259">
    <property type="entry name" value="OS07G0183000 PROTEIN-RELATED"/>
    <property type="match status" value="1"/>
</dbReference>
<proteinExistence type="predicted"/>